<dbReference type="AlphaFoldDB" id="A0AA35WJ58"/>
<dbReference type="Proteomes" id="UP001174909">
    <property type="component" value="Unassembled WGS sequence"/>
</dbReference>
<dbReference type="PANTHER" id="PTHR36577:SF3">
    <property type="entry name" value="DUF521 DOMAIN PROTEIN (AFU_ORTHOLOGUE AFUA_6G00490)"/>
    <property type="match status" value="1"/>
</dbReference>
<dbReference type="Pfam" id="PF04412">
    <property type="entry name" value="AcnX"/>
    <property type="match status" value="1"/>
</dbReference>
<evidence type="ECO:0000313" key="4">
    <source>
        <dbReference type="EMBL" id="CAI8022344.1"/>
    </source>
</evidence>
<keyword evidence="5" id="KW-1185">Reference proteome</keyword>
<dbReference type="GO" id="GO:0016829">
    <property type="term" value="F:lyase activity"/>
    <property type="evidence" value="ECO:0007669"/>
    <property type="project" value="UniProtKB-KW"/>
</dbReference>
<dbReference type="InterPro" id="IPR007506">
    <property type="entry name" value="PMDh-L-like_dom"/>
</dbReference>
<name>A0AA35WJ58_GEOBA</name>
<comment type="caution">
    <text evidence="4">The sequence shown here is derived from an EMBL/GenBank/DDBJ whole genome shotgun (WGS) entry which is preliminary data.</text>
</comment>
<dbReference type="PANTHER" id="PTHR36577">
    <property type="entry name" value="DUF521 DOMAIN PROTEIN (AFU_ORTHOLOGUE AFUA_6G00490)"/>
    <property type="match status" value="1"/>
</dbReference>
<keyword evidence="2" id="KW-0456">Lyase</keyword>
<evidence type="ECO:0000256" key="2">
    <source>
        <dbReference type="ARBA" id="ARBA00023239"/>
    </source>
</evidence>
<keyword evidence="1" id="KW-0408">Iron</keyword>
<dbReference type="EMBL" id="CASHTH010001945">
    <property type="protein sequence ID" value="CAI8022344.1"/>
    <property type="molecule type" value="Genomic_DNA"/>
</dbReference>
<reference evidence="4" key="1">
    <citation type="submission" date="2023-03" db="EMBL/GenBank/DDBJ databases">
        <authorList>
            <person name="Steffen K."/>
            <person name="Cardenas P."/>
        </authorList>
    </citation>
    <scope>NUCLEOTIDE SEQUENCE</scope>
</reference>
<protein>
    <submittedName>
        <fullName evidence="4">Uncharacterized protein MJ1313</fullName>
    </submittedName>
</protein>
<sequence length="424" mass="45612">MSEEGSALRLSAFDRALLAGEEGEAPQLAMRILARMAEIRDAGSMLDIEAAHIDSTIYVGDAGLEFAERLAGLGARVRVPSTLNVSGLDEFNWRDWSVPPEWAEKSARQMRAYASMGTIPTWTCAPYQGRQTPRFGQQIAWGESNAVCFANSVIGARTERYPDLLDICCAITGRAPAVGLHLDENRLATRVLRLRDIPEELAAADDFYPVLGHLLGPFAEDDPVAIAGLPVIPEEDQLKALGAAAASSGAVALFHIPGVTPEAPTLRDALGGRKPVATRDVGLEELRAARRELTTHGEGALDMVVLGSPHFSFAEFGKLAALLRDRGARRCELVVTTSRAVRDLAERAGLLEPLRAFGGRLMVDTCVLATPMVPGTTRRLMTNSAKYAWYSPGLLGSAVAFGSLAECIESAREGRVVRQPGPWD</sequence>
<accession>A0AA35WJ58</accession>
<evidence type="ECO:0000256" key="1">
    <source>
        <dbReference type="ARBA" id="ARBA00023004"/>
    </source>
</evidence>
<proteinExistence type="predicted"/>
<gene>
    <name evidence="4" type="ORF">GBAR_LOCUS13136</name>
</gene>
<organism evidence="4 5">
    <name type="scientific">Geodia barretti</name>
    <name type="common">Barrett's horny sponge</name>
    <dbReference type="NCBI Taxonomy" id="519541"/>
    <lineage>
        <taxon>Eukaryota</taxon>
        <taxon>Metazoa</taxon>
        <taxon>Porifera</taxon>
        <taxon>Demospongiae</taxon>
        <taxon>Heteroscleromorpha</taxon>
        <taxon>Tetractinellida</taxon>
        <taxon>Astrophorina</taxon>
        <taxon>Geodiidae</taxon>
        <taxon>Geodia</taxon>
    </lineage>
</organism>
<evidence type="ECO:0000259" key="3">
    <source>
        <dbReference type="Pfam" id="PF04412"/>
    </source>
</evidence>
<feature type="domain" description="Phosphomevalonate dehydratase large subunit-like" evidence="3">
    <location>
        <begin position="9"/>
        <end position="409"/>
    </location>
</feature>
<evidence type="ECO:0000313" key="5">
    <source>
        <dbReference type="Proteomes" id="UP001174909"/>
    </source>
</evidence>